<keyword evidence="2" id="KW-0134">Cell wall</keyword>
<comment type="similarity">
    <text evidence="1 7">Belongs to the peptidase S8 family.</text>
</comment>
<evidence type="ECO:0000259" key="10">
    <source>
        <dbReference type="Pfam" id="PF00082"/>
    </source>
</evidence>
<evidence type="ECO:0000259" key="11">
    <source>
        <dbReference type="Pfam" id="PF02225"/>
    </source>
</evidence>
<keyword evidence="13" id="KW-1185">Reference proteome</keyword>
<dbReference type="PANTHER" id="PTHR43806">
    <property type="entry name" value="PEPTIDASE S8"/>
    <property type="match status" value="1"/>
</dbReference>
<dbReference type="PROSITE" id="PS00138">
    <property type="entry name" value="SUBTILASE_SER"/>
    <property type="match status" value="1"/>
</dbReference>
<dbReference type="OrthoDB" id="9813435at2"/>
<dbReference type="Gene3D" id="3.40.50.200">
    <property type="entry name" value="Peptidase S8/S53 domain"/>
    <property type="match status" value="1"/>
</dbReference>
<evidence type="ECO:0000256" key="1">
    <source>
        <dbReference type="ARBA" id="ARBA00011073"/>
    </source>
</evidence>
<evidence type="ECO:0000256" key="9">
    <source>
        <dbReference type="SAM" id="SignalP"/>
    </source>
</evidence>
<dbReference type="Proteomes" id="UP000253790">
    <property type="component" value="Chromosome"/>
</dbReference>
<organism evidence="12 13">
    <name type="scientific">Ornithinimicrobium avium</name>
    <dbReference type="NCBI Taxonomy" id="2283195"/>
    <lineage>
        <taxon>Bacteria</taxon>
        <taxon>Bacillati</taxon>
        <taxon>Actinomycetota</taxon>
        <taxon>Actinomycetes</taxon>
        <taxon>Micrococcales</taxon>
        <taxon>Ornithinimicrobiaceae</taxon>
        <taxon>Ornithinimicrobium</taxon>
    </lineage>
</organism>
<dbReference type="PROSITE" id="PS51892">
    <property type="entry name" value="SUBTILASE"/>
    <property type="match status" value="1"/>
</dbReference>
<keyword evidence="5 7" id="KW-0720">Serine protease</keyword>
<dbReference type="InterPro" id="IPR003137">
    <property type="entry name" value="PA_domain"/>
</dbReference>
<dbReference type="InterPro" id="IPR050131">
    <property type="entry name" value="Peptidase_S8_subtilisin-like"/>
</dbReference>
<keyword evidence="2" id="KW-0964">Secreted</keyword>
<evidence type="ECO:0000256" key="4">
    <source>
        <dbReference type="ARBA" id="ARBA00022801"/>
    </source>
</evidence>
<feature type="active site" description="Charge relay system" evidence="6 7">
    <location>
        <position position="204"/>
    </location>
</feature>
<dbReference type="InterPro" id="IPR015500">
    <property type="entry name" value="Peptidase_S8_subtilisin-rel"/>
</dbReference>
<dbReference type="PROSITE" id="PS00137">
    <property type="entry name" value="SUBTILASE_HIS"/>
    <property type="match status" value="1"/>
</dbReference>
<dbReference type="GO" id="GO:0005975">
    <property type="term" value="P:carbohydrate metabolic process"/>
    <property type="evidence" value="ECO:0007669"/>
    <property type="project" value="UniProtKB-ARBA"/>
</dbReference>
<dbReference type="GO" id="GO:0006508">
    <property type="term" value="P:proteolysis"/>
    <property type="evidence" value="ECO:0007669"/>
    <property type="project" value="UniProtKB-KW"/>
</dbReference>
<evidence type="ECO:0000256" key="3">
    <source>
        <dbReference type="ARBA" id="ARBA00022670"/>
    </source>
</evidence>
<feature type="active site" description="Charge relay system" evidence="6 7">
    <location>
        <position position="283"/>
    </location>
</feature>
<name>A0A345NJN8_9MICO</name>
<dbReference type="InterPro" id="IPR000209">
    <property type="entry name" value="Peptidase_S8/S53_dom"/>
</dbReference>
<feature type="region of interest" description="Disordered" evidence="8">
    <location>
        <begin position="1"/>
        <end position="21"/>
    </location>
</feature>
<dbReference type="Pfam" id="PF00082">
    <property type="entry name" value="Peptidase_S8"/>
    <property type="match status" value="1"/>
</dbReference>
<keyword evidence="4 7" id="KW-0378">Hydrolase</keyword>
<evidence type="ECO:0000256" key="7">
    <source>
        <dbReference type="PROSITE-ProRule" id="PRU01240"/>
    </source>
</evidence>
<dbReference type="EMBL" id="CP031229">
    <property type="protein sequence ID" value="AXH95246.1"/>
    <property type="molecule type" value="Genomic_DNA"/>
</dbReference>
<dbReference type="GO" id="GO:0004252">
    <property type="term" value="F:serine-type endopeptidase activity"/>
    <property type="evidence" value="ECO:0007669"/>
    <property type="project" value="UniProtKB-UniRule"/>
</dbReference>
<evidence type="ECO:0000256" key="2">
    <source>
        <dbReference type="ARBA" id="ARBA00022512"/>
    </source>
</evidence>
<evidence type="ECO:0000256" key="6">
    <source>
        <dbReference type="PIRSR" id="PIRSR615500-1"/>
    </source>
</evidence>
<feature type="compositionally biased region" description="Low complexity" evidence="8">
    <location>
        <begin position="39"/>
        <end position="58"/>
    </location>
</feature>
<feature type="domain" description="Peptidase S8/S53" evidence="10">
    <location>
        <begin position="195"/>
        <end position="675"/>
    </location>
</feature>
<dbReference type="RefSeq" id="WP_114927011.1">
    <property type="nucleotide sequence ID" value="NZ_CP031229.1"/>
</dbReference>
<feature type="compositionally biased region" description="Low complexity" evidence="8">
    <location>
        <begin position="1"/>
        <end position="12"/>
    </location>
</feature>
<keyword evidence="3 7" id="KW-0645">Protease</keyword>
<dbReference type="Pfam" id="PF02225">
    <property type="entry name" value="PA"/>
    <property type="match status" value="1"/>
</dbReference>
<gene>
    <name evidence="12" type="ORF">DV701_03005</name>
</gene>
<feature type="active site" description="Charge relay system" evidence="6 7">
    <location>
        <position position="633"/>
    </location>
</feature>
<dbReference type="KEGG" id="orn:DV701_03005"/>
<evidence type="ECO:0000256" key="5">
    <source>
        <dbReference type="ARBA" id="ARBA00022825"/>
    </source>
</evidence>
<dbReference type="InterPro" id="IPR022398">
    <property type="entry name" value="Peptidase_S8_His-AS"/>
</dbReference>
<accession>A0A345NJN8</accession>
<dbReference type="InterPro" id="IPR036852">
    <property type="entry name" value="Peptidase_S8/S53_dom_sf"/>
</dbReference>
<dbReference type="PRINTS" id="PR00723">
    <property type="entry name" value="SUBTILISIN"/>
</dbReference>
<proteinExistence type="inferred from homology"/>
<dbReference type="InterPro" id="IPR023828">
    <property type="entry name" value="Peptidase_S8_Ser-AS"/>
</dbReference>
<dbReference type="CDD" id="cd07474">
    <property type="entry name" value="Peptidases_S8_subtilisin_Vpr-like"/>
    <property type="match status" value="1"/>
</dbReference>
<feature type="signal peptide" evidence="9">
    <location>
        <begin position="1"/>
        <end position="41"/>
    </location>
</feature>
<feature type="domain" description="PA" evidence="11">
    <location>
        <begin position="464"/>
        <end position="556"/>
    </location>
</feature>
<reference evidence="12 13" key="1">
    <citation type="submission" date="2018-07" db="EMBL/GenBank/DDBJ databases">
        <title>Complete genome sequencing of Ornithinimicrobium sp. AMA3305.</title>
        <authorList>
            <person name="Bae J.-W."/>
        </authorList>
    </citation>
    <scope>NUCLEOTIDE SEQUENCE [LARGE SCALE GENOMIC DNA]</scope>
    <source>
        <strain evidence="12 13">AMA3305</strain>
    </source>
</reference>
<dbReference type="AlphaFoldDB" id="A0A345NJN8"/>
<dbReference type="PANTHER" id="PTHR43806:SF11">
    <property type="entry name" value="CEREVISIN-RELATED"/>
    <property type="match status" value="1"/>
</dbReference>
<keyword evidence="9" id="KW-0732">Signal</keyword>
<dbReference type="InterPro" id="IPR034213">
    <property type="entry name" value="S8_Vpr-like"/>
</dbReference>
<dbReference type="Gene3D" id="3.50.30.30">
    <property type="match status" value="1"/>
</dbReference>
<protein>
    <submittedName>
        <fullName evidence="12">Peptidase S8</fullName>
    </submittedName>
</protein>
<dbReference type="SUPFAM" id="SSF52743">
    <property type="entry name" value="Subtilisin-like"/>
    <property type="match status" value="1"/>
</dbReference>
<feature type="region of interest" description="Disordered" evidence="8">
    <location>
        <begin position="39"/>
        <end position="74"/>
    </location>
</feature>
<dbReference type="Gene3D" id="2.60.40.10">
    <property type="entry name" value="Immunoglobulins"/>
    <property type="match status" value="1"/>
</dbReference>
<evidence type="ECO:0000256" key="8">
    <source>
        <dbReference type="SAM" id="MobiDB-lite"/>
    </source>
</evidence>
<feature type="chain" id="PRO_5016963971" evidence="9">
    <location>
        <begin position="42"/>
        <end position="1122"/>
    </location>
</feature>
<evidence type="ECO:0000313" key="13">
    <source>
        <dbReference type="Proteomes" id="UP000253790"/>
    </source>
</evidence>
<evidence type="ECO:0000313" key="12">
    <source>
        <dbReference type="EMBL" id="AXH95246.1"/>
    </source>
</evidence>
<sequence>MPSSSFSPPGSRRTPRPRRAGAAVAVLGSLALALAPSVVSAAPQQHPTGPAPTASPGGVDLPLDGAPTSPSQLRDEPRQVFVQLAGEGAADAAQHARGRSAKVRAAQAARHAARNKGQQVLSRAKGLDAQAQELWSVGNAVPGIAISADSDALRAVAQMDQVVKVSALIPKRPVNSNGAELTNVLKTWQDTGTYGDGVTIGIIDTGTDYTHADLGGQGTTQAWHDARAAAASADWRDSLTALAAAKVVGGYDLSGDDYNADPQAPDYQPTPHPDENPIDCYGHGSHVAGIAAGYGEDADGSTFTGTYGDLTSSDLGSMRMSPGMAPAAQIYSLKVFGCTGSTDLVIPALDRALDPDGDGDLGDHLDIVNLSLGSDYATVDDPENDVVDSLAEHGVLPVIAMGNAGDLTDVGGSPGNAVRSLAVASSVDDFQMLDGLRVDAPADVAGIVPGQNSVAYDWATEPPVTGDVVALSGANSDGCGPLGPADAAAVAGKVAWLTWDSDDGTRRCGSAGRSANVKAAGAIGAVFTGDVSPFTAGITGDADIPVFQLTKASTETLQPAVEAGTLVVTFDGALALTVSDVDPSITDLVSSFSSRGTHGSIGVVKPDVAAPGDSIVSIGVGSGDGALSESGTSMATPHAAGIAALVKETHPGWTVEQLKADLMNTAAHDVWSEPNQSGHAYGPARVGAGRVDAAAAVGNTVVAYSTDVPGGVSASFGVVAVPITQATATRTRTVTVANTGGSPATVTPSYDAAVEQPGVSYSVSPGTLTVGAGQTGRVVVTMSITTAELRHSIDPTMAPEQSSVPRQYVSDASGRLVLTTAAGQHLRVPVYGAVKPTSQTSASVVTTGHGKKATSRIDYSGHGFTLGSGSESFTSLTSVSTLGATSPQLPACGGSTTTGCTVNQTAVAGDLQYVGAGSSPTPTGYADGWLWFSIATYGDWATVGNSTIPYVDLDTTGDGQADYEVYVQNLTGTDVLAAWLVDLASGQTIDAEPVNFTFEESNVFDTNVLTIPVWPAMVGVTDTARSYPITYQVGTFSYYTNNPTGDIDTAGPVSYDVVRPNIAPPEPLYYDQAGTSVELGHVGLNKSGAPHCKGHCPDKRFKTLVLHLHGATGERAEVLYLP</sequence>
<dbReference type="InterPro" id="IPR013783">
    <property type="entry name" value="Ig-like_fold"/>
</dbReference>